<dbReference type="AlphaFoldDB" id="A0A4P8XWV8"/>
<dbReference type="Pfam" id="PF00534">
    <property type="entry name" value="Glycos_transf_1"/>
    <property type="match status" value="1"/>
</dbReference>
<dbReference type="SUPFAM" id="SSF53756">
    <property type="entry name" value="UDP-Glycosyltransferase/glycogen phosphorylase"/>
    <property type="match status" value="1"/>
</dbReference>
<dbReference type="GO" id="GO:0016757">
    <property type="term" value="F:glycosyltransferase activity"/>
    <property type="evidence" value="ECO:0007669"/>
    <property type="project" value="InterPro"/>
</dbReference>
<dbReference type="Gene3D" id="3.40.50.2000">
    <property type="entry name" value="Glycogen Phosphorylase B"/>
    <property type="match status" value="2"/>
</dbReference>
<dbReference type="RefSeq" id="WP_138157029.1">
    <property type="nucleotide sequence ID" value="NZ_CP039381.1"/>
</dbReference>
<proteinExistence type="predicted"/>
<dbReference type="PANTHER" id="PTHR45947:SF14">
    <property type="entry name" value="SLL1723 PROTEIN"/>
    <property type="match status" value="1"/>
</dbReference>
<keyword evidence="4" id="KW-1185">Reference proteome</keyword>
<dbReference type="KEGG" id="ruj:E5Z56_06070"/>
<protein>
    <submittedName>
        <fullName evidence="3">Glycosyltransferase family 1 protein</fullName>
    </submittedName>
</protein>
<dbReference type="InterPro" id="IPR001296">
    <property type="entry name" value="Glyco_trans_1"/>
</dbReference>
<dbReference type="OrthoDB" id="9804196at2"/>
<organism evidence="3 4">
    <name type="scientific">Ruminococcus bovis</name>
    <dbReference type="NCBI Taxonomy" id="2564099"/>
    <lineage>
        <taxon>Bacteria</taxon>
        <taxon>Bacillati</taxon>
        <taxon>Bacillota</taxon>
        <taxon>Clostridia</taxon>
        <taxon>Eubacteriales</taxon>
        <taxon>Oscillospiraceae</taxon>
        <taxon>Ruminococcus</taxon>
    </lineage>
</organism>
<gene>
    <name evidence="3" type="ORF">E5Z56_06070</name>
</gene>
<dbReference type="PANTHER" id="PTHR45947">
    <property type="entry name" value="SULFOQUINOVOSYL TRANSFERASE SQD2"/>
    <property type="match status" value="1"/>
</dbReference>
<feature type="domain" description="Glycosyltransferase subfamily 4-like N-terminal" evidence="2">
    <location>
        <begin position="15"/>
        <end position="176"/>
    </location>
</feature>
<name>A0A4P8XWV8_9FIRM</name>
<dbReference type="EMBL" id="CP039381">
    <property type="protein sequence ID" value="QCT06954.1"/>
    <property type="molecule type" value="Genomic_DNA"/>
</dbReference>
<dbReference type="InterPro" id="IPR050194">
    <property type="entry name" value="Glycosyltransferase_grp1"/>
</dbReference>
<evidence type="ECO:0000259" key="2">
    <source>
        <dbReference type="Pfam" id="PF13439"/>
    </source>
</evidence>
<accession>A0A4P8XWV8</accession>
<dbReference type="Pfam" id="PF13439">
    <property type="entry name" value="Glyco_transf_4"/>
    <property type="match status" value="1"/>
</dbReference>
<evidence type="ECO:0000259" key="1">
    <source>
        <dbReference type="Pfam" id="PF00534"/>
    </source>
</evidence>
<sequence>MMVRVLHELFSLDGGGVERLVYDYYRNMDHNKVQFDFVISDLYKKGIFEDYLTEQGCKIFKIVKKTENKKKYLKQIEDIIDKGDYDVIHSHYGIYADEVMQIAKKHNIKKRIIHSHVAYEPITFMQKVKNIIHKRIALSNATDLFACGRDAGVFMWGKRAVESGKVHIMKNAVDTSKFAFSNEKRLEKRKELGVEDKFVIGIVGRLSEPKNYPFLWRVYKKVLEKRNDTALVVVGRGTEEKEIKSLAKKMGIYDKINFLGVRDDVPELLNAMDLFVLPSLYEGLPVVLVENQSNGLMSLASDKITDEMAVTDLVNFLPIEGTEEQWAEEICNYKPTIENRKSYRQQIIDNGYDIKSASLEMQNFYLK</sequence>
<feature type="domain" description="Glycosyl transferase family 1" evidence="1">
    <location>
        <begin position="187"/>
        <end position="331"/>
    </location>
</feature>
<dbReference type="InterPro" id="IPR028098">
    <property type="entry name" value="Glyco_trans_4-like_N"/>
</dbReference>
<keyword evidence="3" id="KW-0808">Transferase</keyword>
<evidence type="ECO:0000313" key="4">
    <source>
        <dbReference type="Proteomes" id="UP000301475"/>
    </source>
</evidence>
<dbReference type="Proteomes" id="UP000301475">
    <property type="component" value="Chromosome"/>
</dbReference>
<reference evidence="3 4" key="1">
    <citation type="submission" date="2019-04" db="EMBL/GenBank/DDBJ databases">
        <authorList>
            <person name="Embree M."/>
            <person name="Gaffney J.R."/>
        </authorList>
    </citation>
    <scope>NUCLEOTIDE SEQUENCE [LARGE SCALE GENOMIC DNA]</scope>
    <source>
        <strain evidence="3 4">JE7A12</strain>
    </source>
</reference>
<evidence type="ECO:0000313" key="3">
    <source>
        <dbReference type="EMBL" id="QCT06954.1"/>
    </source>
</evidence>